<dbReference type="RefSeq" id="WP_307272931.1">
    <property type="nucleotide sequence ID" value="NZ_JAUSVX010000004.1"/>
</dbReference>
<sequence>MLHRIILHLARAPDHPDGSDRIGYELLAPLDGDGHLDPIGWQQVRALCHVRRFAPDEPERGGLLVHRPGGTGGATWLIDFGRGAAGDDESGHRLETHVFRKGECISIGNARRRLRTFRIVDVQPVRERLAPSRRPTGEAPGRRRVRVPW</sequence>
<accession>A0ABU0J6D4</accession>
<name>A0ABU0J6D4_9HYPH</name>
<dbReference type="Proteomes" id="UP001242480">
    <property type="component" value="Unassembled WGS sequence"/>
</dbReference>
<keyword evidence="3" id="KW-1185">Reference proteome</keyword>
<evidence type="ECO:0000313" key="2">
    <source>
        <dbReference type="EMBL" id="MDQ0469827.1"/>
    </source>
</evidence>
<proteinExistence type="predicted"/>
<dbReference type="EMBL" id="JAUSVX010000004">
    <property type="protein sequence ID" value="MDQ0469827.1"/>
    <property type="molecule type" value="Genomic_DNA"/>
</dbReference>
<organism evidence="2 3">
    <name type="scientific">Labrys wisconsinensis</name>
    <dbReference type="NCBI Taxonomy" id="425677"/>
    <lineage>
        <taxon>Bacteria</taxon>
        <taxon>Pseudomonadati</taxon>
        <taxon>Pseudomonadota</taxon>
        <taxon>Alphaproteobacteria</taxon>
        <taxon>Hyphomicrobiales</taxon>
        <taxon>Xanthobacteraceae</taxon>
        <taxon>Labrys</taxon>
    </lineage>
</organism>
<evidence type="ECO:0000256" key="1">
    <source>
        <dbReference type="SAM" id="MobiDB-lite"/>
    </source>
</evidence>
<evidence type="ECO:0000313" key="3">
    <source>
        <dbReference type="Proteomes" id="UP001242480"/>
    </source>
</evidence>
<reference evidence="2 3" key="1">
    <citation type="submission" date="2023-07" db="EMBL/GenBank/DDBJ databases">
        <title>Genomic Encyclopedia of Type Strains, Phase IV (KMG-IV): sequencing the most valuable type-strain genomes for metagenomic binning, comparative biology and taxonomic classification.</title>
        <authorList>
            <person name="Goeker M."/>
        </authorList>
    </citation>
    <scope>NUCLEOTIDE SEQUENCE [LARGE SCALE GENOMIC DNA]</scope>
    <source>
        <strain evidence="2 3">DSM 19619</strain>
    </source>
</reference>
<protein>
    <submittedName>
        <fullName evidence="2">Uncharacterized protein</fullName>
    </submittedName>
</protein>
<comment type="caution">
    <text evidence="2">The sequence shown here is derived from an EMBL/GenBank/DDBJ whole genome shotgun (WGS) entry which is preliminary data.</text>
</comment>
<gene>
    <name evidence="2" type="ORF">QO011_002843</name>
</gene>
<feature type="region of interest" description="Disordered" evidence="1">
    <location>
        <begin position="130"/>
        <end position="149"/>
    </location>
</feature>